<keyword evidence="3" id="KW-1185">Reference proteome</keyword>
<reference evidence="3" key="1">
    <citation type="submission" date="2024-04" db="EMBL/GenBank/DDBJ databases">
        <title>Salinicola lusitanus LLJ914,a marine bacterium isolated from the Okinawa Trough.</title>
        <authorList>
            <person name="Li J."/>
        </authorList>
    </citation>
    <scope>NUCLEOTIDE SEQUENCE [LARGE SCALE GENOMIC DNA]</scope>
</reference>
<evidence type="ECO:0000313" key="3">
    <source>
        <dbReference type="Proteomes" id="UP001460270"/>
    </source>
</evidence>
<evidence type="ECO:0000313" key="2">
    <source>
        <dbReference type="EMBL" id="KAK7945385.1"/>
    </source>
</evidence>
<sequence length="192" mass="22752">MVRHLEEAKEKSDQDRHKILAEKEALAVENTRLQSIIDNDDQQDLADTNKDLELQIDEKDAEIQHLKNIIFNLNLRVDEFLENNSNLEQEYKQEQTQFQEKDRTARETIQTLRFQIQNITEEKETLEVIAGELQTQLETLQETNKQLTRERYIRDNDSEQKTNELLTTIDTLTDKISRLQLNLDTMIQLKKV</sequence>
<comment type="caution">
    <text evidence="2">The sequence shown here is derived from an EMBL/GenBank/DDBJ whole genome shotgun (WGS) entry which is preliminary data.</text>
</comment>
<gene>
    <name evidence="2" type="ORF">WMY93_001113</name>
</gene>
<dbReference type="Proteomes" id="UP001460270">
    <property type="component" value="Unassembled WGS sequence"/>
</dbReference>
<keyword evidence="1" id="KW-0175">Coiled coil</keyword>
<feature type="coiled-coil region" evidence="1">
    <location>
        <begin position="42"/>
        <end position="189"/>
    </location>
</feature>
<name>A0AAW0QC00_9GOBI</name>
<evidence type="ECO:0000256" key="1">
    <source>
        <dbReference type="SAM" id="Coils"/>
    </source>
</evidence>
<accession>A0AAW0QC00</accession>
<organism evidence="2 3">
    <name type="scientific">Mugilogobius chulae</name>
    <name type="common">yellowstripe goby</name>
    <dbReference type="NCBI Taxonomy" id="88201"/>
    <lineage>
        <taxon>Eukaryota</taxon>
        <taxon>Metazoa</taxon>
        <taxon>Chordata</taxon>
        <taxon>Craniata</taxon>
        <taxon>Vertebrata</taxon>
        <taxon>Euteleostomi</taxon>
        <taxon>Actinopterygii</taxon>
        <taxon>Neopterygii</taxon>
        <taxon>Teleostei</taxon>
        <taxon>Neoteleostei</taxon>
        <taxon>Acanthomorphata</taxon>
        <taxon>Gobiaria</taxon>
        <taxon>Gobiiformes</taxon>
        <taxon>Gobioidei</taxon>
        <taxon>Gobiidae</taxon>
        <taxon>Gobionellinae</taxon>
        <taxon>Mugilogobius</taxon>
    </lineage>
</organism>
<dbReference type="EMBL" id="JBBPFD010000001">
    <property type="protein sequence ID" value="KAK7945385.1"/>
    <property type="molecule type" value="Genomic_DNA"/>
</dbReference>
<proteinExistence type="predicted"/>
<dbReference type="AlphaFoldDB" id="A0AAW0QC00"/>
<protein>
    <submittedName>
        <fullName evidence="2">Uncharacterized protein</fullName>
    </submittedName>
</protein>